<dbReference type="GO" id="GO:0008270">
    <property type="term" value="F:zinc ion binding"/>
    <property type="evidence" value="ECO:0007669"/>
    <property type="project" value="UniProtKB-KW"/>
</dbReference>
<evidence type="ECO:0000313" key="9">
    <source>
        <dbReference type="WBParaSite" id="sdigi.contig201.g6039.t1"/>
    </source>
</evidence>
<dbReference type="WBParaSite" id="sdigi.contig201.g6039.t1">
    <property type="protein sequence ID" value="sdigi.contig201.g6039.t1"/>
    <property type="gene ID" value="sdigi.contig201.g6039"/>
</dbReference>
<dbReference type="SUPFAM" id="SSF57667">
    <property type="entry name" value="beta-beta-alpha zinc fingers"/>
    <property type="match status" value="1"/>
</dbReference>
<dbReference type="Proteomes" id="UP000887581">
    <property type="component" value="Unplaced"/>
</dbReference>
<dbReference type="SMART" id="SM00355">
    <property type="entry name" value="ZnF_C2H2"/>
    <property type="match status" value="3"/>
</dbReference>
<keyword evidence="8" id="KW-1185">Reference proteome</keyword>
<evidence type="ECO:0000256" key="1">
    <source>
        <dbReference type="ARBA" id="ARBA00022723"/>
    </source>
</evidence>
<organism evidence="8 9">
    <name type="scientific">Setaria digitata</name>
    <dbReference type="NCBI Taxonomy" id="48799"/>
    <lineage>
        <taxon>Eukaryota</taxon>
        <taxon>Metazoa</taxon>
        <taxon>Ecdysozoa</taxon>
        <taxon>Nematoda</taxon>
        <taxon>Chromadorea</taxon>
        <taxon>Rhabditida</taxon>
        <taxon>Spirurina</taxon>
        <taxon>Spiruromorpha</taxon>
        <taxon>Filarioidea</taxon>
        <taxon>Setariidae</taxon>
        <taxon>Setaria</taxon>
    </lineage>
</organism>
<feature type="region of interest" description="Disordered" evidence="6">
    <location>
        <begin position="324"/>
        <end position="344"/>
    </location>
</feature>
<feature type="compositionally biased region" description="Basic and acidic residues" evidence="6">
    <location>
        <begin position="512"/>
        <end position="543"/>
    </location>
</feature>
<evidence type="ECO:0000313" key="8">
    <source>
        <dbReference type="Proteomes" id="UP000887581"/>
    </source>
</evidence>
<reference evidence="9" key="1">
    <citation type="submission" date="2022-11" db="UniProtKB">
        <authorList>
            <consortium name="WormBaseParasite"/>
        </authorList>
    </citation>
    <scope>IDENTIFICATION</scope>
</reference>
<feature type="region of interest" description="Disordered" evidence="6">
    <location>
        <begin position="506"/>
        <end position="552"/>
    </location>
</feature>
<dbReference type="PROSITE" id="PS50157">
    <property type="entry name" value="ZINC_FINGER_C2H2_2"/>
    <property type="match status" value="1"/>
</dbReference>
<name>A0A915PNV0_9BILA</name>
<evidence type="ECO:0000256" key="4">
    <source>
        <dbReference type="ARBA" id="ARBA00022833"/>
    </source>
</evidence>
<keyword evidence="2" id="KW-0677">Repeat</keyword>
<feature type="region of interest" description="Disordered" evidence="6">
    <location>
        <begin position="1"/>
        <end position="22"/>
    </location>
</feature>
<keyword evidence="3 5" id="KW-0863">Zinc-finger</keyword>
<protein>
    <submittedName>
        <fullName evidence="9">C2H2-type domain-containing protein</fullName>
    </submittedName>
</protein>
<dbReference type="PANTHER" id="PTHR24379:SF121">
    <property type="entry name" value="C2H2-TYPE DOMAIN-CONTAINING PROTEIN"/>
    <property type="match status" value="1"/>
</dbReference>
<dbReference type="InterPro" id="IPR013087">
    <property type="entry name" value="Znf_C2H2_type"/>
</dbReference>
<accession>A0A915PNV0</accession>
<keyword evidence="4" id="KW-0862">Zinc</keyword>
<dbReference type="AlphaFoldDB" id="A0A915PNV0"/>
<feature type="domain" description="C2H2-type" evidence="7">
    <location>
        <begin position="46"/>
        <end position="73"/>
    </location>
</feature>
<keyword evidence="1" id="KW-0479">Metal-binding</keyword>
<dbReference type="PANTHER" id="PTHR24379">
    <property type="entry name" value="KRAB AND ZINC FINGER DOMAIN-CONTAINING"/>
    <property type="match status" value="1"/>
</dbReference>
<dbReference type="InterPro" id="IPR036236">
    <property type="entry name" value="Znf_C2H2_sf"/>
</dbReference>
<evidence type="ECO:0000256" key="5">
    <source>
        <dbReference type="PROSITE-ProRule" id="PRU00042"/>
    </source>
</evidence>
<dbReference type="Gene3D" id="3.30.160.60">
    <property type="entry name" value="Classic Zinc Finger"/>
    <property type="match status" value="2"/>
</dbReference>
<evidence type="ECO:0000259" key="7">
    <source>
        <dbReference type="PROSITE" id="PS50157"/>
    </source>
</evidence>
<evidence type="ECO:0000256" key="6">
    <source>
        <dbReference type="SAM" id="MobiDB-lite"/>
    </source>
</evidence>
<evidence type="ECO:0000256" key="3">
    <source>
        <dbReference type="ARBA" id="ARBA00022771"/>
    </source>
</evidence>
<evidence type="ECO:0000256" key="2">
    <source>
        <dbReference type="ARBA" id="ARBA00022737"/>
    </source>
</evidence>
<sequence>MAEAPSHHRTRKRRRGEAVNPANTLDGLVAKRADDRVEIDPDVSTRTCSICGYQGKWVSEMIRHKRVHTNERPFRCKYCSRTSKWKADLVRHVAKTHGIRVVSKYSRSKTFRNSASSLDTDNNRTERKKTCIEIFTDLKDGEKVALGCRKPKSLRLRTMYRCVICLFEQDSVLVLISHLKNAHNVLPYECHSCGSSFMDAHTTMKHFIENTTCRRNPKPPFALLDEAARRAAYELFNKTSVITSLTASSTKSIKNAPQNATLPVAPVEKYEMNQSDTYNNLNEMFFNCSFSNWTAKKMCIWEEYMHIHGPANPSSPIQSVDGAFSNSPEVKRKVSPDRAAGTEQTLATPSRHLDFGTLLSLLKQQSTFNPLFPIQALGPKSTRLSEWVTPGPSAFKQVTPASEETASVRASESYEMQQKKTSLELSLLLSDTFNNLPCSSVTVISNSTPNSQSKNFCFVNSNPSDRREKLNANCKTTDVSSLHSYCVSEEVNKAIQYYRQRRNAPFSPIPVEETKIQRSDDSPRSSEGKTNESGRNKTKKEEDVFVDVVQLD</sequence>
<proteinExistence type="predicted"/>